<dbReference type="AlphaFoldDB" id="A0A370PDV6"/>
<dbReference type="EMBL" id="KZ851858">
    <property type="protein sequence ID" value="RDK40379.1"/>
    <property type="molecule type" value="Genomic_DNA"/>
</dbReference>
<evidence type="ECO:0000313" key="2">
    <source>
        <dbReference type="Proteomes" id="UP000254937"/>
    </source>
</evidence>
<protein>
    <submittedName>
        <fullName evidence="1">Uncharacterized protein</fullName>
    </submittedName>
</protein>
<reference evidence="1 2" key="1">
    <citation type="submission" date="2018-07" db="EMBL/GenBank/DDBJ databases">
        <title>Section-level genome sequencing of Aspergillus section Nigri to investigate inter- and intra-species variation.</title>
        <authorList>
            <consortium name="DOE Joint Genome Institute"/>
            <person name="Vesth T.C."/>
            <person name="Nybo J.L."/>
            <person name="Theobald S."/>
            <person name="Frisvad J.C."/>
            <person name="Larsen T.O."/>
            <person name="Nielsen K.F."/>
            <person name="Hoof J.B."/>
            <person name="Brandl J."/>
            <person name="Salamov A."/>
            <person name="Riley R."/>
            <person name="Gladden J.M."/>
            <person name="Phatale P."/>
            <person name="Nielsen M.T."/>
            <person name="Lyhne E.K."/>
            <person name="Kogle M.E."/>
            <person name="Strasser K."/>
            <person name="McDonnell E."/>
            <person name="Barry K."/>
            <person name="Clum A."/>
            <person name="Chen C."/>
            <person name="Nolan M."/>
            <person name="Sandor L."/>
            <person name="Kuo A."/>
            <person name="Lipzen A."/>
            <person name="Hainaut M."/>
            <person name="Drula E."/>
            <person name="Tsang A."/>
            <person name="Magnuson J.K."/>
            <person name="Henrissat B."/>
            <person name="Wiebenga A."/>
            <person name="Simmons B.A."/>
            <person name="Makela M.R."/>
            <person name="De vries R.P."/>
            <person name="Grigoriev I.V."/>
            <person name="Mortensen U.H."/>
            <person name="Baker S.E."/>
            <person name="Andersen M.R."/>
        </authorList>
    </citation>
    <scope>NUCLEOTIDE SEQUENCE [LARGE SCALE GENOMIC DNA]</scope>
    <source>
        <strain evidence="1 2">ATCC 13157</strain>
    </source>
</reference>
<organism evidence="1 2">
    <name type="scientific">Aspergillus phoenicis ATCC 13157</name>
    <dbReference type="NCBI Taxonomy" id="1353007"/>
    <lineage>
        <taxon>Eukaryota</taxon>
        <taxon>Fungi</taxon>
        <taxon>Dikarya</taxon>
        <taxon>Ascomycota</taxon>
        <taxon>Pezizomycotina</taxon>
        <taxon>Eurotiomycetes</taxon>
        <taxon>Eurotiomycetidae</taxon>
        <taxon>Eurotiales</taxon>
        <taxon>Aspergillaceae</taxon>
        <taxon>Aspergillus</taxon>
    </lineage>
</organism>
<evidence type="ECO:0000313" key="1">
    <source>
        <dbReference type="EMBL" id="RDK40379.1"/>
    </source>
</evidence>
<dbReference type="Proteomes" id="UP000254937">
    <property type="component" value="Unassembled WGS sequence"/>
</dbReference>
<gene>
    <name evidence="1" type="ORF">M752DRAFT_295562</name>
</gene>
<name>A0A370PDV6_ASPPH</name>
<accession>A0A370PDV6</accession>
<keyword evidence="2" id="KW-1185">Reference proteome</keyword>
<proteinExistence type="predicted"/>
<sequence length="130" mass="14405">MAAPYRLIPEALSVAKRSAEIGSVAAEFEIASLAKHQEYLSKACHHANNGRSEPGTIWSVADVMARELMWLERFNHAAMYGTEHHCDQKDLNTSADYICTLPNEFLSLDLLQQLSACVQVTVTQLKLLGC</sequence>